<dbReference type="GO" id="GO:0050622">
    <property type="term" value="F:glycine dehydrogenase (cyanide-forming) activity"/>
    <property type="evidence" value="ECO:0007669"/>
    <property type="project" value="UniProtKB-EC"/>
</dbReference>
<dbReference type="SUPFAM" id="SSF54373">
    <property type="entry name" value="FAD-linked reductases, C-terminal domain"/>
    <property type="match status" value="1"/>
</dbReference>
<evidence type="ECO:0000256" key="1">
    <source>
        <dbReference type="ARBA" id="ARBA00023002"/>
    </source>
</evidence>
<dbReference type="EMBL" id="BJKP01000030">
    <property type="protein sequence ID" value="GEA28321.1"/>
    <property type="molecule type" value="Genomic_DNA"/>
</dbReference>
<dbReference type="GO" id="GO:0005737">
    <property type="term" value="C:cytoplasm"/>
    <property type="evidence" value="ECO:0007669"/>
    <property type="project" value="TreeGrafter"/>
</dbReference>
<name>A0A5J4FAX5_MICAE</name>
<dbReference type="Pfam" id="PF01266">
    <property type="entry name" value="DAO"/>
    <property type="match status" value="1"/>
</dbReference>
<organism evidence="3 4">
    <name type="scientific">Microcystis aeruginosa NIES-4325</name>
    <dbReference type="NCBI Taxonomy" id="2569534"/>
    <lineage>
        <taxon>Bacteria</taxon>
        <taxon>Bacillati</taxon>
        <taxon>Cyanobacteriota</taxon>
        <taxon>Cyanophyceae</taxon>
        <taxon>Oscillatoriophycideae</taxon>
        <taxon>Chroococcales</taxon>
        <taxon>Microcystaceae</taxon>
        <taxon>Microcystis</taxon>
    </lineage>
</organism>
<dbReference type="SUPFAM" id="SSF51905">
    <property type="entry name" value="FAD/NAD(P)-binding domain"/>
    <property type="match status" value="1"/>
</dbReference>
<evidence type="ECO:0000259" key="2">
    <source>
        <dbReference type="Pfam" id="PF01266"/>
    </source>
</evidence>
<dbReference type="AlphaFoldDB" id="A0A5J4FAX5"/>
<accession>A0A5J4FAX5</accession>
<dbReference type="RefSeq" id="WP_151696775.1">
    <property type="nucleotide sequence ID" value="NZ_BJKP01000030.1"/>
</dbReference>
<keyword evidence="1 3" id="KW-0560">Oxidoreductase</keyword>
<dbReference type="PANTHER" id="PTHR13847:SF289">
    <property type="entry name" value="GLYCINE OXIDASE"/>
    <property type="match status" value="1"/>
</dbReference>
<evidence type="ECO:0000313" key="3">
    <source>
        <dbReference type="EMBL" id="GEA28321.1"/>
    </source>
</evidence>
<reference evidence="3 4" key="1">
    <citation type="journal article" date="2019" name="FEMS Microbiol. Lett.">
        <title>A novel salt-tolerant genotype illuminates the sucrose gene evolution in freshwater bloom-forming cyanobacterium Microcystis aeruginosa.</title>
        <authorList>
            <person name="Tanabe Y."/>
            <person name="Yamaguchi H."/>
            <person name="Sano T."/>
            <person name="Kawachi M."/>
        </authorList>
    </citation>
    <scope>NUCLEOTIDE SEQUENCE [LARGE SCALE GENOMIC DNA]</scope>
    <source>
        <strain evidence="3 4">NIES-4325</strain>
    </source>
</reference>
<dbReference type="InterPro" id="IPR006076">
    <property type="entry name" value="FAD-dep_OxRdtase"/>
</dbReference>
<evidence type="ECO:0000313" key="4">
    <source>
        <dbReference type="Proteomes" id="UP000376575"/>
    </source>
</evidence>
<dbReference type="PANTHER" id="PTHR13847">
    <property type="entry name" value="SARCOSINE DEHYDROGENASE-RELATED"/>
    <property type="match status" value="1"/>
</dbReference>
<dbReference type="Proteomes" id="UP000376575">
    <property type="component" value="Unassembled WGS sequence"/>
</dbReference>
<feature type="domain" description="FAD dependent oxidoreductase" evidence="2">
    <location>
        <begin position="3"/>
        <end position="362"/>
    </location>
</feature>
<dbReference type="Gene3D" id="3.50.50.60">
    <property type="entry name" value="FAD/NAD(P)-binding domain"/>
    <property type="match status" value="1"/>
</dbReference>
<protein>
    <submittedName>
        <fullName evidence="3">Hydrogen cyanide synthase subunit HcnC</fullName>
        <ecNumber evidence="3">1.4.99.5</ecNumber>
    </submittedName>
</protein>
<dbReference type="Gene3D" id="3.30.9.10">
    <property type="entry name" value="D-Amino Acid Oxidase, subunit A, domain 2"/>
    <property type="match status" value="1"/>
</dbReference>
<gene>
    <name evidence="3" type="primary">hcnC</name>
    <name evidence="3" type="ORF">MiAbW_02896</name>
</gene>
<dbReference type="EC" id="1.4.99.5" evidence="3"/>
<comment type="caution">
    <text evidence="3">The sequence shown here is derived from an EMBL/GenBank/DDBJ whole genome shotgun (WGS) entry which is preliminary data.</text>
</comment>
<proteinExistence type="predicted"/>
<dbReference type="InterPro" id="IPR036188">
    <property type="entry name" value="FAD/NAD-bd_sf"/>
</dbReference>
<sequence>MTKIVIIGAGIVGATIAYELSAIEGLEITLIDEKKPGQGATGAALGILMGIISHKTKGRAWKLRQESLKRYETLLPELESLTGLTIPCNRDGIVLLRSSAEDEENWRKLAQIRQEQGYCLEIWDTETLNQKCPQVASEHLQGAIYSPRDHQINPVLLTEALVAAAARRGVKCQFGVKVEKFGKTELQSSSLRQCTHVYSSSGIEETDFLVLCAGIGSTALTETLTHPVEIRPVLGQALQIKLTQPLESSDFKPILTGNDLHILPLAGAEYWIGATVEFIDEKGEIIADTALLEQVYQQAIAFCPSLAAGAIMRTWSGKRPRPEKKSAPIIEYLPGYDNVILATGHYRNGVLLAPATAKMVKEMLSGKLGIDRLSAADDPI</sequence>